<keyword evidence="1" id="KW-0418">Kinase</keyword>
<dbReference type="GO" id="GO:0016301">
    <property type="term" value="F:kinase activity"/>
    <property type="evidence" value="ECO:0007669"/>
    <property type="project" value="UniProtKB-KW"/>
</dbReference>
<proteinExistence type="predicted"/>
<reference evidence="1" key="1">
    <citation type="submission" date="2014-09" db="EMBL/GenBank/DDBJ databases">
        <authorList>
            <person name="Magalhaes I.L.F."/>
            <person name="Oliveira U."/>
            <person name="Santos F.R."/>
            <person name="Vidigal T.H.D.A."/>
            <person name="Brescovit A.D."/>
            <person name="Santos A.J."/>
        </authorList>
    </citation>
    <scope>NUCLEOTIDE SEQUENCE</scope>
    <source>
        <tissue evidence="1">Shoot tissue taken approximately 20 cm above the soil surface</tissue>
    </source>
</reference>
<accession>A0A0A9CKD5</accession>
<dbReference type="EMBL" id="GBRH01221146">
    <property type="protein sequence ID" value="JAD76749.1"/>
    <property type="molecule type" value="Transcribed_RNA"/>
</dbReference>
<sequence>MVFADPKLSPDARAHALADFGSFGEPTPLSTKSPICPSCFCSGVKVPTDLDSMSPEDCIFLEESDTKASISFLWLL</sequence>
<evidence type="ECO:0000313" key="1">
    <source>
        <dbReference type="EMBL" id="JAD76749.1"/>
    </source>
</evidence>
<dbReference type="AlphaFoldDB" id="A0A0A9CKD5"/>
<keyword evidence="1" id="KW-0808">Transferase</keyword>
<organism evidence="1">
    <name type="scientific">Arundo donax</name>
    <name type="common">Giant reed</name>
    <name type="synonym">Donax arundinaceus</name>
    <dbReference type="NCBI Taxonomy" id="35708"/>
    <lineage>
        <taxon>Eukaryota</taxon>
        <taxon>Viridiplantae</taxon>
        <taxon>Streptophyta</taxon>
        <taxon>Embryophyta</taxon>
        <taxon>Tracheophyta</taxon>
        <taxon>Spermatophyta</taxon>
        <taxon>Magnoliopsida</taxon>
        <taxon>Liliopsida</taxon>
        <taxon>Poales</taxon>
        <taxon>Poaceae</taxon>
        <taxon>PACMAD clade</taxon>
        <taxon>Arundinoideae</taxon>
        <taxon>Arundineae</taxon>
        <taxon>Arundo</taxon>
    </lineage>
</organism>
<protein>
    <submittedName>
        <fullName evidence="1">Fructose-6-phosphate-2-kinase/fructose-2, 6-bisphosphatase</fullName>
    </submittedName>
</protein>
<reference evidence="1" key="2">
    <citation type="journal article" date="2015" name="Data Brief">
        <title>Shoot transcriptome of the giant reed, Arundo donax.</title>
        <authorList>
            <person name="Barrero R.A."/>
            <person name="Guerrero F.D."/>
            <person name="Moolhuijzen P."/>
            <person name="Goolsby J.A."/>
            <person name="Tidwell J."/>
            <person name="Bellgard S.E."/>
            <person name="Bellgard M.I."/>
        </authorList>
    </citation>
    <scope>NUCLEOTIDE SEQUENCE</scope>
    <source>
        <tissue evidence="1">Shoot tissue taken approximately 20 cm above the soil surface</tissue>
    </source>
</reference>
<name>A0A0A9CKD5_ARUDO</name>